<accession>A0A5B7WYW0</accession>
<organism evidence="7 8">
    <name type="scientific">Glutamicibacter creatinolyticus</name>
    <dbReference type="NCBI Taxonomy" id="162496"/>
    <lineage>
        <taxon>Bacteria</taxon>
        <taxon>Bacillati</taxon>
        <taxon>Actinomycetota</taxon>
        <taxon>Actinomycetes</taxon>
        <taxon>Micrococcales</taxon>
        <taxon>Micrococcaceae</taxon>
        <taxon>Glutamicibacter</taxon>
    </lineage>
</organism>
<feature type="transmembrane region" description="Helical" evidence="5">
    <location>
        <begin position="44"/>
        <end position="62"/>
    </location>
</feature>
<gene>
    <name evidence="7" type="ORF">GcLGCM259_2636</name>
</gene>
<feature type="transmembrane region" description="Helical" evidence="5">
    <location>
        <begin position="212"/>
        <end position="237"/>
    </location>
</feature>
<feature type="transmembrane region" description="Helical" evidence="5">
    <location>
        <begin position="93"/>
        <end position="111"/>
    </location>
</feature>
<dbReference type="Pfam" id="PF13515">
    <property type="entry name" value="FUSC_2"/>
    <property type="match status" value="1"/>
</dbReference>
<evidence type="ECO:0000256" key="5">
    <source>
        <dbReference type="SAM" id="Phobius"/>
    </source>
</evidence>
<name>A0A5B7WYW0_9MICC</name>
<feature type="domain" description="Integral membrane bound transporter" evidence="6">
    <location>
        <begin position="168"/>
        <end position="292"/>
    </location>
</feature>
<feature type="transmembrane region" description="Helical" evidence="5">
    <location>
        <begin position="249"/>
        <end position="268"/>
    </location>
</feature>
<evidence type="ECO:0000256" key="1">
    <source>
        <dbReference type="ARBA" id="ARBA00004141"/>
    </source>
</evidence>
<dbReference type="KEGG" id="gcr:GcLGCM259_2636"/>
<dbReference type="EMBL" id="CP034412">
    <property type="protein sequence ID" value="QCY48343.1"/>
    <property type="molecule type" value="Genomic_DNA"/>
</dbReference>
<keyword evidence="4 5" id="KW-0472">Membrane</keyword>
<dbReference type="AlphaFoldDB" id="A0A5B7WYW0"/>
<dbReference type="InterPro" id="IPR049453">
    <property type="entry name" value="Memb_transporter_dom"/>
</dbReference>
<feature type="transmembrane region" description="Helical" evidence="5">
    <location>
        <begin position="117"/>
        <end position="137"/>
    </location>
</feature>
<evidence type="ECO:0000256" key="4">
    <source>
        <dbReference type="ARBA" id="ARBA00023136"/>
    </source>
</evidence>
<comment type="subcellular location">
    <subcellularLocation>
        <location evidence="1">Membrane</location>
        <topology evidence="1">Multi-pass membrane protein</topology>
    </subcellularLocation>
</comment>
<dbReference type="GO" id="GO:0016020">
    <property type="term" value="C:membrane"/>
    <property type="evidence" value="ECO:0007669"/>
    <property type="project" value="UniProtKB-SubCell"/>
</dbReference>
<feature type="transmembrane region" description="Helical" evidence="5">
    <location>
        <begin position="158"/>
        <end position="176"/>
    </location>
</feature>
<evidence type="ECO:0000313" key="7">
    <source>
        <dbReference type="EMBL" id="QCY48343.1"/>
    </source>
</evidence>
<feature type="transmembrane region" description="Helical" evidence="5">
    <location>
        <begin position="280"/>
        <end position="297"/>
    </location>
</feature>
<reference evidence="7 8" key="1">
    <citation type="submission" date="2018-12" db="EMBL/GenBank/DDBJ databases">
        <title>Complete Genome Sequence of Glutamicibacter creatinolyticus strain LGCM259,isolated from an abscess of a 12-year-old mare in Italy.</title>
        <authorList>
            <person name="Santos R.G."/>
            <person name="Silva A.L."/>
            <person name="Seyffert N."/>
            <person name="Castro T.L.P."/>
            <person name="Attili A.R."/>
            <person name="Rifici C."/>
            <person name="Mazzullo G."/>
            <person name="Brenig B."/>
            <person name="Venanzi F."/>
            <person name="Azevedo V."/>
        </authorList>
    </citation>
    <scope>NUCLEOTIDE SEQUENCE [LARGE SCALE GENOMIC DNA]</scope>
    <source>
        <strain evidence="7 8">LGCM 259</strain>
    </source>
</reference>
<feature type="transmembrane region" description="Helical" evidence="5">
    <location>
        <begin position="12"/>
        <end position="32"/>
    </location>
</feature>
<keyword evidence="3 5" id="KW-1133">Transmembrane helix</keyword>
<evidence type="ECO:0000259" key="6">
    <source>
        <dbReference type="Pfam" id="PF13515"/>
    </source>
</evidence>
<dbReference type="RefSeq" id="WP_175419440.1">
    <property type="nucleotide sequence ID" value="NZ_CP034412.1"/>
</dbReference>
<evidence type="ECO:0000256" key="2">
    <source>
        <dbReference type="ARBA" id="ARBA00022692"/>
    </source>
</evidence>
<keyword evidence="8" id="KW-1185">Reference proteome</keyword>
<dbReference type="Proteomes" id="UP000307000">
    <property type="component" value="Chromosome"/>
</dbReference>
<evidence type="ECO:0000313" key="8">
    <source>
        <dbReference type="Proteomes" id="UP000307000"/>
    </source>
</evidence>
<proteinExistence type="predicted"/>
<keyword evidence="2 5" id="KW-0812">Transmembrane</keyword>
<feature type="transmembrane region" description="Helical" evidence="5">
    <location>
        <begin position="68"/>
        <end position="86"/>
    </location>
</feature>
<protein>
    <submittedName>
        <fullName evidence="7">Amino acid permease</fullName>
    </submittedName>
</protein>
<sequence>MGLAIPGTTLLLVGRADLMIYAVFGSVTGMYGRSPHRGQRLRDQLLAGGMLLGAGFGGILAAPLGLRSWSLVLVSVGCAVASLVIADRFALRPHGAFFPLFAFGALATLPGHDQPDLAGLAAYALAVLVSLLLGQLGRCSGQQAPVPIPTWTYTARHASSYGLVVLLAGAAGILFGFEHLQWVLAGAVVPLAAGNARGRVRRAAHRVAGTVAGLGVLLVLFELHLNQPALGIAVILLMFPTEAYMTRNYGLALSFFTPLIMLMLDLAAPGTSSQQLWERAGGNLLGVTAGLVGSWIVDPRRRVLETAS</sequence>
<evidence type="ECO:0000256" key="3">
    <source>
        <dbReference type="ARBA" id="ARBA00022989"/>
    </source>
</evidence>